<dbReference type="InterPro" id="IPR011009">
    <property type="entry name" value="Kinase-like_dom_sf"/>
</dbReference>
<dbReference type="PANTHER" id="PTHR21064">
    <property type="entry name" value="AMINOGLYCOSIDE PHOSPHOTRANSFERASE DOMAIN-CONTAINING PROTEIN-RELATED"/>
    <property type="match status" value="1"/>
</dbReference>
<dbReference type="AlphaFoldDB" id="A0A8F9TTU5"/>
<dbReference type="SUPFAM" id="SSF56112">
    <property type="entry name" value="Protein kinase-like (PK-like)"/>
    <property type="match status" value="1"/>
</dbReference>
<dbReference type="Proteomes" id="UP000825051">
    <property type="component" value="Chromosome"/>
</dbReference>
<dbReference type="RefSeq" id="WP_220162652.1">
    <property type="nucleotide sequence ID" value="NZ_CP080507.1"/>
</dbReference>
<keyword evidence="3" id="KW-1185">Reference proteome</keyword>
<dbReference type="InterPro" id="IPR002575">
    <property type="entry name" value="Aminoglycoside_PTrfase"/>
</dbReference>
<dbReference type="EMBL" id="CP080507">
    <property type="protein sequence ID" value="QYM79154.1"/>
    <property type="molecule type" value="Genomic_DNA"/>
</dbReference>
<protein>
    <submittedName>
        <fullName evidence="2">Aminoglycoside phosphotransferase family protein</fullName>
    </submittedName>
</protein>
<sequence>MSHAPVSPDFPEIFRQFAVRGELASAGPFGNGHINETYVAVAAEGGRGRRYVLQKVNHHIFKNVPALMENVRRVTEHVRAKVRAAKGEQAAGETLRLVPAVSGAAFVQSATGEFWRCYDFIEGAHTVDRVTNEAQAREAARAFGEFQAQLADLPGGRLHETIPHFHHTRSRFEALRVAIAEDRAGRAKDVAAEIEFALAREADADVLLALLAKGEMAERVTHNDTKINNVMLGDTTGQAVAVIDLDTIMPGLPLYDFGEMVRTSASSTWEDDPEAGNMHVRLPLFRALVEGYLGSEVGAVLNATERAHLGFAGKLMTYENGLRFLTDFLQGDTYYKIKHPRHNLVRTRTQFALVRSIERESEAMAAIVREVGGG</sequence>
<dbReference type="PANTHER" id="PTHR21064:SF5">
    <property type="entry name" value="SLR1880 PROTEIN"/>
    <property type="match status" value="1"/>
</dbReference>
<evidence type="ECO:0000313" key="3">
    <source>
        <dbReference type="Proteomes" id="UP000825051"/>
    </source>
</evidence>
<evidence type="ECO:0000259" key="1">
    <source>
        <dbReference type="Pfam" id="PF01636"/>
    </source>
</evidence>
<dbReference type="InterPro" id="IPR050249">
    <property type="entry name" value="Pseudomonas-type_ThrB"/>
</dbReference>
<organism evidence="2 3">
    <name type="scientific">Horticoccus luteus</name>
    <dbReference type="NCBI Taxonomy" id="2862869"/>
    <lineage>
        <taxon>Bacteria</taxon>
        <taxon>Pseudomonadati</taxon>
        <taxon>Verrucomicrobiota</taxon>
        <taxon>Opitutia</taxon>
        <taxon>Opitutales</taxon>
        <taxon>Opitutaceae</taxon>
        <taxon>Horticoccus</taxon>
    </lineage>
</organism>
<accession>A0A8F9TTU5</accession>
<name>A0A8F9TTU5_9BACT</name>
<dbReference type="Pfam" id="PF01636">
    <property type="entry name" value="APH"/>
    <property type="match status" value="1"/>
</dbReference>
<dbReference type="Gene3D" id="3.90.1200.10">
    <property type="match status" value="1"/>
</dbReference>
<gene>
    <name evidence="2" type="ORF">K0B96_00635</name>
</gene>
<evidence type="ECO:0000313" key="2">
    <source>
        <dbReference type="EMBL" id="QYM79154.1"/>
    </source>
</evidence>
<feature type="domain" description="Aminoglycoside phosphotransferase" evidence="1">
    <location>
        <begin position="28"/>
        <end position="269"/>
    </location>
</feature>
<dbReference type="KEGG" id="ole:K0B96_00635"/>
<proteinExistence type="predicted"/>
<reference evidence="2" key="1">
    <citation type="submission" date="2021-08" db="EMBL/GenBank/DDBJ databases">
        <title>Genome of a novel bacterium of the phylum Verrucomicrobia, Oleiharenicola sp. KSB-15.</title>
        <authorList>
            <person name="Chung J.-H."/>
            <person name="Ahn J.-H."/>
            <person name="Yoon Y."/>
            <person name="Kim D.-Y."/>
            <person name="An S.-H."/>
            <person name="Park I."/>
            <person name="Yeon J."/>
        </authorList>
    </citation>
    <scope>NUCLEOTIDE SEQUENCE</scope>
    <source>
        <strain evidence="2">KSB-15</strain>
    </source>
</reference>